<dbReference type="AlphaFoldDB" id="A0A1T5AHP4"/>
<evidence type="ECO:0000313" key="3">
    <source>
        <dbReference type="Proteomes" id="UP000190044"/>
    </source>
</evidence>
<sequence length="222" mass="24499">MTNNFRRCARPLALALLAGALAMPASGQTAQDWEIGPVIRGKNYSVGMPLHPVQGRGQSWSFDFPLVPDARGRGGHVHYVTFAPGSLAGKTKIRVRYRIDAAQGVRFVPQEFPDRTAIMSLYFQRRGDTWTAKGRYRFYRWYAPNAAVQMIEPGVHEFTLALDDPRWIAVMGGTSSTNPAEFRQALEQASRVGLVFGSNGGRGHGVYATGPARFTLLSFHIS</sequence>
<dbReference type="Proteomes" id="UP000190044">
    <property type="component" value="Unassembled WGS sequence"/>
</dbReference>
<feature type="chain" id="PRO_5012549666" description="DUF3047 domain-containing protein" evidence="1">
    <location>
        <begin position="28"/>
        <end position="222"/>
    </location>
</feature>
<proteinExistence type="predicted"/>
<dbReference type="EMBL" id="FUYP01000003">
    <property type="protein sequence ID" value="SKB34400.1"/>
    <property type="molecule type" value="Genomic_DNA"/>
</dbReference>
<accession>A0A1T5AHP4</accession>
<dbReference type="RefSeq" id="WP_079637395.1">
    <property type="nucleotide sequence ID" value="NZ_FUYP01000003.1"/>
</dbReference>
<dbReference type="OrthoDB" id="7447024at2"/>
<organism evidence="2 3">
    <name type="scientific">Sphingopyxis flava</name>
    <dbReference type="NCBI Taxonomy" id="1507287"/>
    <lineage>
        <taxon>Bacteria</taxon>
        <taxon>Pseudomonadati</taxon>
        <taxon>Pseudomonadota</taxon>
        <taxon>Alphaproteobacteria</taxon>
        <taxon>Sphingomonadales</taxon>
        <taxon>Sphingomonadaceae</taxon>
        <taxon>Sphingopyxis</taxon>
    </lineage>
</organism>
<evidence type="ECO:0000313" key="2">
    <source>
        <dbReference type="EMBL" id="SKB34400.1"/>
    </source>
</evidence>
<feature type="signal peptide" evidence="1">
    <location>
        <begin position="1"/>
        <end position="27"/>
    </location>
</feature>
<gene>
    <name evidence="2" type="ORF">SAMN06295937_1003227</name>
</gene>
<reference evidence="3" key="1">
    <citation type="submission" date="2017-02" db="EMBL/GenBank/DDBJ databases">
        <authorList>
            <person name="Varghese N."/>
            <person name="Submissions S."/>
        </authorList>
    </citation>
    <scope>NUCLEOTIDE SEQUENCE [LARGE SCALE GENOMIC DNA]</scope>
    <source>
        <strain evidence="3">R11H</strain>
    </source>
</reference>
<keyword evidence="1" id="KW-0732">Signal</keyword>
<evidence type="ECO:0008006" key="4">
    <source>
        <dbReference type="Google" id="ProtNLM"/>
    </source>
</evidence>
<keyword evidence="3" id="KW-1185">Reference proteome</keyword>
<name>A0A1T5AHP4_9SPHN</name>
<evidence type="ECO:0000256" key="1">
    <source>
        <dbReference type="SAM" id="SignalP"/>
    </source>
</evidence>
<protein>
    <recommendedName>
        <fullName evidence="4">DUF3047 domain-containing protein</fullName>
    </recommendedName>
</protein>